<dbReference type="EMBL" id="JAEHOE010000009">
    <property type="protein sequence ID" value="KAG2498704.1"/>
    <property type="molecule type" value="Genomic_DNA"/>
</dbReference>
<dbReference type="Proteomes" id="UP000612055">
    <property type="component" value="Unassembled WGS sequence"/>
</dbReference>
<dbReference type="Pfam" id="PF04825">
    <property type="entry name" value="Rad21_Rec8_N"/>
    <property type="match status" value="1"/>
</dbReference>
<dbReference type="GO" id="GO:1990414">
    <property type="term" value="P:replication-born double-strand break repair via sister chromatid exchange"/>
    <property type="evidence" value="ECO:0007669"/>
    <property type="project" value="TreeGrafter"/>
</dbReference>
<evidence type="ECO:0000256" key="1">
    <source>
        <dbReference type="ARBA" id="ARBA00004123"/>
    </source>
</evidence>
<feature type="domain" description="Rad21/Rec8-like protein N-terminal" evidence="4">
    <location>
        <begin position="3"/>
        <end position="106"/>
    </location>
</feature>
<dbReference type="GO" id="GO:0007062">
    <property type="term" value="P:sister chromatid cohesion"/>
    <property type="evidence" value="ECO:0007669"/>
    <property type="project" value="InterPro"/>
</dbReference>
<sequence>MAFYAQQIFGNPSSPLWLAWHASFLAGERGPGARAGLGRASFAAADVRRSVDEIYRVLDQRGGPQPLALRLSGQLLLGTARIHMRQVKFLLDDCEQLLQARITHAIAAAAVSGGAASDVTLDGRRQRRRRGRDADGVDLAPDRRTAADADITLHARADPELGPMGLDLDLDLAEDELRILEEGLGGGVGSGTGGSGRKPPPAAALAASAGATQRRPTSTADGAAAAGFDSQRTVTVGAAPSGGAAGGGGGGGLLDDEAATGLLRVPSSLTADFWGHRLPRQSLFYMGGEGAEPFGAEDAFERFEEGGLEALEALGEGLQGEGLQGEGLQGEGEGEQGEGLEGLEAAEGEGLEEGLGQEDVEGPPGAAVSEGGRERAGSPSLGSQLEPESLPRTRPPPSAAAAAATANGSRLPPQMLLSPKRTAAGAGAPAPCASGGTPAASADGAAAAGGYFAGAYDMEFEASEEGEGEIQVGAQEGEARGGMEMAEGGGGGAVGGVRRQLAFGPGATATAAEAAEAGGSVGKPAEGGAEGAAAADHGPPTPPATEEGAGPAGPGAGPKGRKRPRVQLDESCFSHEPDTTLRSKAMRDLLMDRSSLLRRRPGAVGGGGAAARAAAAAAAAAVRADFLLSGSGAVLAPLVTGLSLAAAARPRQQREGPVGGLTAAPAALLGLPPTSPLLALFRRAGGGAGADADGGGSKPRRRHRAKPAAAAAAADTAAATTATVSAGPSATAGGPPAATGAALANGLHAEGEPAASSAAEAASAFDLQFETQPPETEGETETEPTAGGFHAAAATAAAGPSAEAPSEDLDAFELAETGERPSGPVEDAVAAGEALAAKGFLGPEDDPRLGQAAGELEGWAEEEDGGGHFGYGGAEEAEEGHEGASEGEGEGEGGVGGEEGLGGGRRALAPRALSLLRRRRVAFARRTQQRRQQAAAKAAAAAQRRMAPAGPEEAEADGAASGAASAEIDAEGAKEEDGVVVLGVDEVVGGGVGRLDACRVFAELLVLHSRGYVRLGSGGEEGRGGSPRLVVAATERLVGRAGP</sequence>
<comment type="caution">
    <text evidence="5">The sequence shown here is derived from an EMBL/GenBank/DDBJ whole genome shotgun (WGS) entry which is preliminary data.</text>
</comment>
<dbReference type="AlphaFoldDB" id="A0A835YBJ9"/>
<protein>
    <recommendedName>
        <fullName evidence="4">Rad21/Rec8-like protein N-terminal domain-containing protein</fullName>
    </recommendedName>
</protein>
<evidence type="ECO:0000256" key="3">
    <source>
        <dbReference type="SAM" id="MobiDB-lite"/>
    </source>
</evidence>
<reference evidence="5" key="1">
    <citation type="journal article" date="2020" name="bioRxiv">
        <title>Comparative genomics of Chlamydomonas.</title>
        <authorList>
            <person name="Craig R.J."/>
            <person name="Hasan A.R."/>
            <person name="Ness R.W."/>
            <person name="Keightley P.D."/>
        </authorList>
    </citation>
    <scope>NUCLEOTIDE SEQUENCE</scope>
    <source>
        <strain evidence="5">CCAP 11/70</strain>
    </source>
</reference>
<feature type="region of interest" description="Disordered" evidence="3">
    <location>
        <begin position="183"/>
        <end position="226"/>
    </location>
</feature>
<feature type="region of interest" description="Disordered" evidence="3">
    <location>
        <begin position="861"/>
        <end position="906"/>
    </location>
</feature>
<organism evidence="5 6">
    <name type="scientific">Edaphochlamys debaryana</name>
    <dbReference type="NCBI Taxonomy" id="47281"/>
    <lineage>
        <taxon>Eukaryota</taxon>
        <taxon>Viridiplantae</taxon>
        <taxon>Chlorophyta</taxon>
        <taxon>core chlorophytes</taxon>
        <taxon>Chlorophyceae</taxon>
        <taxon>CS clade</taxon>
        <taxon>Chlamydomonadales</taxon>
        <taxon>Chlamydomonadales incertae sedis</taxon>
        <taxon>Edaphochlamys</taxon>
    </lineage>
</organism>
<feature type="region of interest" description="Disordered" evidence="3">
    <location>
        <begin position="688"/>
        <end position="714"/>
    </location>
</feature>
<evidence type="ECO:0000256" key="2">
    <source>
        <dbReference type="ARBA" id="ARBA00023242"/>
    </source>
</evidence>
<accession>A0A835YBJ9</accession>
<keyword evidence="2" id="KW-0539">Nucleus</keyword>
<proteinExistence type="predicted"/>
<feature type="compositionally biased region" description="Acidic residues" evidence="3">
    <location>
        <begin position="875"/>
        <end position="891"/>
    </location>
</feature>
<feature type="compositionally biased region" description="Gly residues" evidence="3">
    <location>
        <begin position="320"/>
        <end position="331"/>
    </location>
</feature>
<feature type="region of interest" description="Disordered" evidence="3">
    <location>
        <begin position="353"/>
        <end position="416"/>
    </location>
</feature>
<dbReference type="GO" id="GO:0003682">
    <property type="term" value="F:chromatin binding"/>
    <property type="evidence" value="ECO:0007669"/>
    <property type="project" value="TreeGrafter"/>
</dbReference>
<dbReference type="InterPro" id="IPR006910">
    <property type="entry name" value="Rad21_Rec8_N"/>
</dbReference>
<feature type="compositionally biased region" description="Gly residues" evidence="3">
    <location>
        <begin position="688"/>
        <end position="697"/>
    </location>
</feature>
<dbReference type="PANTHER" id="PTHR12585">
    <property type="entry name" value="SCC1 / RAD21 FAMILY MEMBER"/>
    <property type="match status" value="1"/>
</dbReference>
<dbReference type="GO" id="GO:0008278">
    <property type="term" value="C:cohesin complex"/>
    <property type="evidence" value="ECO:0007669"/>
    <property type="project" value="InterPro"/>
</dbReference>
<feature type="compositionally biased region" description="Low complexity" evidence="3">
    <location>
        <begin position="930"/>
        <end position="967"/>
    </location>
</feature>
<feature type="region of interest" description="Disordered" evidence="3">
    <location>
        <begin position="121"/>
        <end position="143"/>
    </location>
</feature>
<evidence type="ECO:0000259" key="4">
    <source>
        <dbReference type="Pfam" id="PF04825"/>
    </source>
</evidence>
<feature type="region of interest" description="Disordered" evidence="3">
    <location>
        <begin position="514"/>
        <end position="564"/>
    </location>
</feature>
<feature type="compositionally biased region" description="Gly residues" evidence="3">
    <location>
        <begin position="892"/>
        <end position="905"/>
    </location>
</feature>
<evidence type="ECO:0000313" key="5">
    <source>
        <dbReference type="EMBL" id="KAG2498704.1"/>
    </source>
</evidence>
<name>A0A835YBJ9_9CHLO</name>
<feature type="compositionally biased region" description="Basic and acidic residues" evidence="3">
    <location>
        <begin position="132"/>
        <end position="143"/>
    </location>
</feature>
<comment type="subcellular location">
    <subcellularLocation>
        <location evidence="1">Nucleus</location>
    </subcellularLocation>
</comment>
<feature type="compositionally biased region" description="Gly residues" evidence="3">
    <location>
        <begin position="183"/>
        <end position="196"/>
    </location>
</feature>
<evidence type="ECO:0000313" key="6">
    <source>
        <dbReference type="Proteomes" id="UP000612055"/>
    </source>
</evidence>
<dbReference type="GO" id="GO:0005634">
    <property type="term" value="C:nucleus"/>
    <property type="evidence" value="ECO:0007669"/>
    <property type="project" value="UniProtKB-SubCell"/>
</dbReference>
<feature type="region of interest" description="Disordered" evidence="3">
    <location>
        <begin position="320"/>
        <end position="339"/>
    </location>
</feature>
<feature type="region of interest" description="Disordered" evidence="3">
    <location>
        <begin position="927"/>
        <end position="971"/>
    </location>
</feature>
<keyword evidence="6" id="KW-1185">Reference proteome</keyword>
<dbReference type="InterPro" id="IPR039781">
    <property type="entry name" value="Rad21/Rec8-like"/>
</dbReference>
<gene>
    <name evidence="5" type="ORF">HYH03_003444</name>
</gene>
<dbReference type="PANTHER" id="PTHR12585:SF69">
    <property type="entry name" value="FI11703P"/>
    <property type="match status" value="1"/>
</dbReference>